<evidence type="ECO:0000256" key="2">
    <source>
        <dbReference type="SAM" id="SignalP"/>
    </source>
</evidence>
<dbReference type="PROSITE" id="PS51257">
    <property type="entry name" value="PROKAR_LIPOPROTEIN"/>
    <property type="match status" value="1"/>
</dbReference>
<reference evidence="3 4" key="1">
    <citation type="submission" date="2019-08" db="EMBL/GenBank/DDBJ databases">
        <authorList>
            <person name="Karlyshev A.V."/>
        </authorList>
    </citation>
    <scope>NUCLEOTIDE SEQUENCE [LARGE SCALE GENOMIC DNA]</scope>
    <source>
        <strain evidence="3 4">Alg18-2.2</strain>
    </source>
</reference>
<sequence>MRSSLISLFASLSVLTLAACGREEPPPPPPEQPAPTAAQAAPTSASPSMGPMTPTGPVAEREVDTDGDLTPQERAAIDSQRAGGEATTDEDGTDAKGNVRTHMESETALAEETDTPEEHEIDDDDDRHE</sequence>
<feature type="compositionally biased region" description="Low complexity" evidence="1">
    <location>
        <begin position="34"/>
        <end position="47"/>
    </location>
</feature>
<organism evidence="3 4">
    <name type="scientific">Alkalisalibacterium limincola</name>
    <dbReference type="NCBI Taxonomy" id="2699169"/>
    <lineage>
        <taxon>Bacteria</taxon>
        <taxon>Pseudomonadati</taxon>
        <taxon>Pseudomonadota</taxon>
        <taxon>Gammaproteobacteria</taxon>
        <taxon>Lysobacterales</taxon>
        <taxon>Lysobacteraceae</taxon>
        <taxon>Alkalisalibacterium</taxon>
    </lineage>
</organism>
<name>A0A5C8KYQ8_9GAMM</name>
<feature type="compositionally biased region" description="Acidic residues" evidence="1">
    <location>
        <begin position="109"/>
        <end position="129"/>
    </location>
</feature>
<dbReference type="RefSeq" id="WP_147890639.1">
    <property type="nucleotide sequence ID" value="NZ_VRTS01000001.1"/>
</dbReference>
<evidence type="ECO:0008006" key="5">
    <source>
        <dbReference type="Google" id="ProtNLM"/>
    </source>
</evidence>
<proteinExistence type="predicted"/>
<dbReference type="EMBL" id="VRTS01000001">
    <property type="protein sequence ID" value="TXK65966.1"/>
    <property type="molecule type" value="Genomic_DNA"/>
</dbReference>
<evidence type="ECO:0000256" key="1">
    <source>
        <dbReference type="SAM" id="MobiDB-lite"/>
    </source>
</evidence>
<feature type="region of interest" description="Disordered" evidence="1">
    <location>
        <begin position="20"/>
        <end position="129"/>
    </location>
</feature>
<accession>A0A5C8KYQ8</accession>
<gene>
    <name evidence="3" type="ORF">FU658_02590</name>
</gene>
<dbReference type="Proteomes" id="UP000321248">
    <property type="component" value="Unassembled WGS sequence"/>
</dbReference>
<evidence type="ECO:0000313" key="4">
    <source>
        <dbReference type="Proteomes" id="UP000321248"/>
    </source>
</evidence>
<keyword evidence="2" id="KW-0732">Signal</keyword>
<comment type="caution">
    <text evidence="3">The sequence shown here is derived from an EMBL/GenBank/DDBJ whole genome shotgun (WGS) entry which is preliminary data.</text>
</comment>
<dbReference type="AlphaFoldDB" id="A0A5C8KYQ8"/>
<protein>
    <recommendedName>
        <fullName evidence="5">Secreted protein</fullName>
    </recommendedName>
</protein>
<keyword evidence="4" id="KW-1185">Reference proteome</keyword>
<evidence type="ECO:0000313" key="3">
    <source>
        <dbReference type="EMBL" id="TXK65966.1"/>
    </source>
</evidence>
<feature type="signal peptide" evidence="2">
    <location>
        <begin position="1"/>
        <end position="18"/>
    </location>
</feature>
<feature type="chain" id="PRO_5022784586" description="Secreted protein" evidence="2">
    <location>
        <begin position="19"/>
        <end position="129"/>
    </location>
</feature>